<protein>
    <submittedName>
        <fullName evidence="1">Uncharacterized protein</fullName>
    </submittedName>
</protein>
<reference evidence="1" key="1">
    <citation type="journal article" date="2014" name="Front. Microbiol.">
        <title>High frequency of phylogenetically diverse reductive dehalogenase-homologous genes in deep subseafloor sedimentary metagenomes.</title>
        <authorList>
            <person name="Kawai M."/>
            <person name="Futagami T."/>
            <person name="Toyoda A."/>
            <person name="Takaki Y."/>
            <person name="Nishi S."/>
            <person name="Hori S."/>
            <person name="Arai W."/>
            <person name="Tsubouchi T."/>
            <person name="Morono Y."/>
            <person name="Uchiyama I."/>
            <person name="Ito T."/>
            <person name="Fujiyama A."/>
            <person name="Inagaki F."/>
            <person name="Takami H."/>
        </authorList>
    </citation>
    <scope>NUCLEOTIDE SEQUENCE</scope>
    <source>
        <strain evidence="1">Expedition CK06-06</strain>
    </source>
</reference>
<gene>
    <name evidence="1" type="ORF">S06H3_53121</name>
</gene>
<comment type="caution">
    <text evidence="1">The sequence shown here is derived from an EMBL/GenBank/DDBJ whole genome shotgun (WGS) entry which is preliminary data.</text>
</comment>
<sequence length="30" mass="3317">KPEFAEDKKALARLAPDCRFAGSSKVKSEH</sequence>
<accession>X1PDU3</accession>
<dbReference type="AlphaFoldDB" id="X1PDU3"/>
<feature type="non-terminal residue" evidence="1">
    <location>
        <position position="1"/>
    </location>
</feature>
<evidence type="ECO:0000313" key="1">
    <source>
        <dbReference type="EMBL" id="GAI54457.1"/>
    </source>
</evidence>
<dbReference type="EMBL" id="BARV01033836">
    <property type="protein sequence ID" value="GAI54457.1"/>
    <property type="molecule type" value="Genomic_DNA"/>
</dbReference>
<organism evidence="1">
    <name type="scientific">marine sediment metagenome</name>
    <dbReference type="NCBI Taxonomy" id="412755"/>
    <lineage>
        <taxon>unclassified sequences</taxon>
        <taxon>metagenomes</taxon>
        <taxon>ecological metagenomes</taxon>
    </lineage>
</organism>
<proteinExistence type="predicted"/>
<name>X1PDU3_9ZZZZ</name>